<comment type="similarity">
    <text evidence="1">Belongs to the pseudouridine synthase RsuA family.</text>
</comment>
<dbReference type="Pfam" id="PF00849">
    <property type="entry name" value="PseudoU_synth_2"/>
    <property type="match status" value="1"/>
</dbReference>
<keyword evidence="3" id="KW-0694">RNA-binding</keyword>
<comment type="caution">
    <text evidence="6">The sequence shown here is derived from an EMBL/GenBank/DDBJ whole genome shotgun (WGS) entry which is preliminary data.</text>
</comment>
<evidence type="ECO:0000256" key="4">
    <source>
        <dbReference type="ARBA" id="ARBA00023235"/>
    </source>
</evidence>
<dbReference type="Pfam" id="PF01479">
    <property type="entry name" value="S4"/>
    <property type="match status" value="1"/>
</dbReference>
<dbReference type="InterPro" id="IPR020094">
    <property type="entry name" value="TruA/RsuA/RluB/E/F_N"/>
</dbReference>
<keyword evidence="2" id="KW-0698">rRNA processing</keyword>
<organism evidence="6">
    <name type="scientific">mine drainage metagenome</name>
    <dbReference type="NCBI Taxonomy" id="410659"/>
    <lineage>
        <taxon>unclassified sequences</taxon>
        <taxon>metagenomes</taxon>
        <taxon>ecological metagenomes</taxon>
    </lineage>
</organism>
<dbReference type="FunFam" id="3.30.70.580:FF:000009">
    <property type="entry name" value="Pseudouridine synthase"/>
    <property type="match status" value="1"/>
</dbReference>
<feature type="domain" description="RNA-binding S4" evidence="5">
    <location>
        <begin position="2"/>
        <end position="64"/>
    </location>
</feature>
<dbReference type="PROSITE" id="PS01149">
    <property type="entry name" value="PSI_RSU"/>
    <property type="match status" value="1"/>
</dbReference>
<protein>
    <submittedName>
        <fullName evidence="6">Ribosomal large subunit pseudouridine synthase B</fullName>
    </submittedName>
</protein>
<evidence type="ECO:0000256" key="3">
    <source>
        <dbReference type="ARBA" id="ARBA00022884"/>
    </source>
</evidence>
<dbReference type="SMART" id="SM00363">
    <property type="entry name" value="S4"/>
    <property type="match status" value="1"/>
</dbReference>
<dbReference type="PROSITE" id="PS50889">
    <property type="entry name" value="S4"/>
    <property type="match status" value="1"/>
</dbReference>
<feature type="non-terminal residue" evidence="6">
    <location>
        <position position="139"/>
    </location>
</feature>
<evidence type="ECO:0000313" key="6">
    <source>
        <dbReference type="EMBL" id="EQD29804.1"/>
    </source>
</evidence>
<dbReference type="GO" id="GO:0009982">
    <property type="term" value="F:pseudouridine synthase activity"/>
    <property type="evidence" value="ECO:0007669"/>
    <property type="project" value="InterPro"/>
</dbReference>
<keyword evidence="4" id="KW-0413">Isomerase</keyword>
<dbReference type="InterPro" id="IPR050343">
    <property type="entry name" value="RsuA_PseudoU_synthase"/>
</dbReference>
<evidence type="ECO:0000259" key="5">
    <source>
        <dbReference type="SMART" id="SM00363"/>
    </source>
</evidence>
<dbReference type="GO" id="GO:0003723">
    <property type="term" value="F:RNA binding"/>
    <property type="evidence" value="ECO:0007669"/>
    <property type="project" value="UniProtKB-KW"/>
</dbReference>
<dbReference type="InterPro" id="IPR006145">
    <property type="entry name" value="PsdUridine_synth_RsuA/RluA"/>
</dbReference>
<reference evidence="6" key="2">
    <citation type="journal article" date="2014" name="ISME J.">
        <title>Microbial stratification in low pH oxic and suboxic macroscopic growths along an acid mine drainage.</title>
        <authorList>
            <person name="Mendez-Garcia C."/>
            <person name="Mesa V."/>
            <person name="Sprenger R.R."/>
            <person name="Richter M."/>
            <person name="Diez M.S."/>
            <person name="Solano J."/>
            <person name="Bargiela R."/>
            <person name="Golyshina O.V."/>
            <person name="Manteca A."/>
            <person name="Ramos J.L."/>
            <person name="Gallego J.R."/>
            <person name="Llorente I."/>
            <person name="Martins Dos Santos V.A."/>
            <person name="Jensen O.N."/>
            <person name="Pelaez A.I."/>
            <person name="Sanchez J."/>
            <person name="Ferrer M."/>
        </authorList>
    </citation>
    <scope>NUCLEOTIDE SEQUENCE</scope>
</reference>
<dbReference type="InterPro" id="IPR002942">
    <property type="entry name" value="S4_RNA-bd"/>
</dbReference>
<proteinExistence type="inferred from homology"/>
<dbReference type="SUPFAM" id="SSF55120">
    <property type="entry name" value="Pseudouridine synthase"/>
    <property type="match status" value="1"/>
</dbReference>
<dbReference type="GO" id="GO:0001522">
    <property type="term" value="P:pseudouridine synthesis"/>
    <property type="evidence" value="ECO:0007669"/>
    <property type="project" value="InterPro"/>
</dbReference>
<dbReference type="GO" id="GO:0006364">
    <property type="term" value="P:rRNA processing"/>
    <property type="evidence" value="ECO:0007669"/>
    <property type="project" value="UniProtKB-KW"/>
</dbReference>
<dbReference type="PANTHER" id="PTHR47683">
    <property type="entry name" value="PSEUDOURIDINE SYNTHASE FAMILY PROTEIN-RELATED"/>
    <property type="match status" value="1"/>
</dbReference>
<dbReference type="Gene3D" id="3.30.70.580">
    <property type="entry name" value="Pseudouridine synthase I, catalytic domain, N-terminal subdomain"/>
    <property type="match status" value="1"/>
</dbReference>
<gene>
    <name evidence="6" type="ORF">B2A_14433</name>
</gene>
<dbReference type="FunFam" id="3.10.290.10:FF:000003">
    <property type="entry name" value="Pseudouridine synthase"/>
    <property type="match status" value="1"/>
</dbReference>
<dbReference type="CDD" id="cd00165">
    <property type="entry name" value="S4"/>
    <property type="match status" value="1"/>
</dbReference>
<reference evidence="6" key="1">
    <citation type="submission" date="2013-08" db="EMBL/GenBank/DDBJ databases">
        <authorList>
            <person name="Mendez C."/>
            <person name="Richter M."/>
            <person name="Ferrer M."/>
            <person name="Sanchez J."/>
        </authorList>
    </citation>
    <scope>NUCLEOTIDE SEQUENCE</scope>
</reference>
<evidence type="ECO:0000256" key="1">
    <source>
        <dbReference type="ARBA" id="ARBA00008348"/>
    </source>
</evidence>
<sequence>MTRLQKLLASAGIGSRRQVEQWIREGRLTVGGRLAQLGDRAVAGEEICLDGHRLDLKLVQAGLGQALLYYKPIGEVTTRRDPQGRPTVFDRLPAPRHGRWIVVGRLDVNTAGLLLFTTDGELAHRLMHPSSRIEREYLV</sequence>
<dbReference type="Gene3D" id="3.10.290.10">
    <property type="entry name" value="RNA-binding S4 domain"/>
    <property type="match status" value="1"/>
</dbReference>
<dbReference type="EMBL" id="AUZZ01010482">
    <property type="protein sequence ID" value="EQD29804.1"/>
    <property type="molecule type" value="Genomic_DNA"/>
</dbReference>
<name>T0ZM45_9ZZZZ</name>
<dbReference type="InterPro" id="IPR018496">
    <property type="entry name" value="PsdUridine_synth_RsuA/RluB_CS"/>
</dbReference>
<dbReference type="SUPFAM" id="SSF55174">
    <property type="entry name" value="Alpha-L RNA-binding motif"/>
    <property type="match status" value="1"/>
</dbReference>
<dbReference type="PANTHER" id="PTHR47683:SF3">
    <property type="entry name" value="RIBOSOMAL LARGE SUBUNIT PSEUDOURIDINE SYNTHASE B"/>
    <property type="match status" value="1"/>
</dbReference>
<dbReference type="InterPro" id="IPR020103">
    <property type="entry name" value="PsdUridine_synth_cat_dom_sf"/>
</dbReference>
<accession>T0ZM45</accession>
<dbReference type="InterPro" id="IPR036986">
    <property type="entry name" value="S4_RNA-bd_sf"/>
</dbReference>
<dbReference type="AlphaFoldDB" id="T0ZM45"/>
<evidence type="ECO:0000256" key="2">
    <source>
        <dbReference type="ARBA" id="ARBA00022552"/>
    </source>
</evidence>